<keyword evidence="13 17" id="KW-0961">Cell wall biogenesis/degradation</keyword>
<feature type="transmembrane region" description="Helical" evidence="17">
    <location>
        <begin position="272"/>
        <end position="294"/>
    </location>
</feature>
<dbReference type="PANTHER" id="PTHR30622:SF4">
    <property type="entry name" value="UNDECAPRENYL-DIPHOSPHATASE"/>
    <property type="match status" value="1"/>
</dbReference>
<keyword evidence="9 17" id="KW-0573">Peptidoglycan synthesis</keyword>
<dbReference type="EMBL" id="MCIF01000002">
    <property type="protein sequence ID" value="RAQ96353.1"/>
    <property type="molecule type" value="Genomic_DNA"/>
</dbReference>
<keyword evidence="11 17" id="KW-0472">Membrane</keyword>
<evidence type="ECO:0000256" key="12">
    <source>
        <dbReference type="ARBA" id="ARBA00023251"/>
    </source>
</evidence>
<evidence type="ECO:0000256" key="8">
    <source>
        <dbReference type="ARBA" id="ARBA00022960"/>
    </source>
</evidence>
<evidence type="ECO:0000256" key="15">
    <source>
        <dbReference type="ARBA" id="ARBA00032932"/>
    </source>
</evidence>
<keyword evidence="5 17" id="KW-1003">Cell membrane</keyword>
<name>A0A328VL74_9CHLR</name>
<evidence type="ECO:0000256" key="2">
    <source>
        <dbReference type="ARBA" id="ARBA00010621"/>
    </source>
</evidence>
<reference evidence="18 19" key="1">
    <citation type="submission" date="2016-08" db="EMBL/GenBank/DDBJ databases">
        <title>Analysis of Carbohydrate Active Enzymes in Thermogemmatispora T81 Reveals Carbohydrate Degradation Ability.</title>
        <authorList>
            <person name="Tomazini A."/>
            <person name="Lal S."/>
            <person name="Stott M."/>
            <person name="Henrissat B."/>
            <person name="Polikarpov I."/>
            <person name="Sparling R."/>
            <person name="Levin D.B."/>
        </authorList>
    </citation>
    <scope>NUCLEOTIDE SEQUENCE [LARGE SCALE GENOMIC DNA]</scope>
    <source>
        <strain evidence="18 19">T81</strain>
    </source>
</reference>
<evidence type="ECO:0000256" key="1">
    <source>
        <dbReference type="ARBA" id="ARBA00004651"/>
    </source>
</evidence>
<evidence type="ECO:0000256" key="3">
    <source>
        <dbReference type="ARBA" id="ARBA00012374"/>
    </source>
</evidence>
<dbReference type="GO" id="GO:0046677">
    <property type="term" value="P:response to antibiotic"/>
    <property type="evidence" value="ECO:0007669"/>
    <property type="project" value="UniProtKB-UniRule"/>
</dbReference>
<dbReference type="Proteomes" id="UP000248706">
    <property type="component" value="Unassembled WGS sequence"/>
</dbReference>
<feature type="transmembrane region" description="Helical" evidence="17">
    <location>
        <begin position="125"/>
        <end position="144"/>
    </location>
</feature>
<dbReference type="GO" id="GO:0009252">
    <property type="term" value="P:peptidoglycan biosynthetic process"/>
    <property type="evidence" value="ECO:0007669"/>
    <property type="project" value="UniProtKB-KW"/>
</dbReference>
<evidence type="ECO:0000256" key="16">
    <source>
        <dbReference type="ARBA" id="ARBA00047594"/>
    </source>
</evidence>
<evidence type="ECO:0000313" key="19">
    <source>
        <dbReference type="Proteomes" id="UP000248706"/>
    </source>
</evidence>
<comment type="catalytic activity">
    <reaction evidence="16 17">
        <text>di-trans,octa-cis-undecaprenyl diphosphate + H2O = di-trans,octa-cis-undecaprenyl phosphate + phosphate + H(+)</text>
        <dbReference type="Rhea" id="RHEA:28094"/>
        <dbReference type="ChEBI" id="CHEBI:15377"/>
        <dbReference type="ChEBI" id="CHEBI:15378"/>
        <dbReference type="ChEBI" id="CHEBI:43474"/>
        <dbReference type="ChEBI" id="CHEBI:58405"/>
        <dbReference type="ChEBI" id="CHEBI:60392"/>
        <dbReference type="EC" id="3.6.1.27"/>
    </reaction>
</comment>
<dbReference type="InterPro" id="IPR003824">
    <property type="entry name" value="UppP"/>
</dbReference>
<evidence type="ECO:0000256" key="14">
    <source>
        <dbReference type="ARBA" id="ARBA00032707"/>
    </source>
</evidence>
<accession>A0A328VL74</accession>
<comment type="function">
    <text evidence="17">Catalyzes the dephosphorylation of undecaprenyl diphosphate (UPP). Confers resistance to bacitracin.</text>
</comment>
<comment type="similarity">
    <text evidence="2 17">Belongs to the UppP family.</text>
</comment>
<evidence type="ECO:0000256" key="6">
    <source>
        <dbReference type="ARBA" id="ARBA00022692"/>
    </source>
</evidence>
<dbReference type="Pfam" id="PF02673">
    <property type="entry name" value="BacA"/>
    <property type="match status" value="1"/>
</dbReference>
<keyword evidence="8 17" id="KW-0133">Cell shape</keyword>
<evidence type="ECO:0000256" key="13">
    <source>
        <dbReference type="ARBA" id="ARBA00023316"/>
    </source>
</evidence>
<evidence type="ECO:0000256" key="7">
    <source>
        <dbReference type="ARBA" id="ARBA00022801"/>
    </source>
</evidence>
<dbReference type="GO" id="GO:0071555">
    <property type="term" value="P:cell wall organization"/>
    <property type="evidence" value="ECO:0007669"/>
    <property type="project" value="UniProtKB-KW"/>
</dbReference>
<keyword evidence="19" id="KW-1185">Reference proteome</keyword>
<evidence type="ECO:0000256" key="4">
    <source>
        <dbReference type="ARBA" id="ARBA00021581"/>
    </source>
</evidence>
<dbReference type="GO" id="GO:0050380">
    <property type="term" value="F:undecaprenyl-diphosphatase activity"/>
    <property type="evidence" value="ECO:0007669"/>
    <property type="project" value="UniProtKB-UniRule"/>
</dbReference>
<evidence type="ECO:0000256" key="9">
    <source>
        <dbReference type="ARBA" id="ARBA00022984"/>
    </source>
</evidence>
<dbReference type="GO" id="GO:0005886">
    <property type="term" value="C:plasma membrane"/>
    <property type="evidence" value="ECO:0007669"/>
    <property type="project" value="UniProtKB-SubCell"/>
</dbReference>
<dbReference type="GO" id="GO:0008360">
    <property type="term" value="P:regulation of cell shape"/>
    <property type="evidence" value="ECO:0007669"/>
    <property type="project" value="UniProtKB-KW"/>
</dbReference>
<dbReference type="HAMAP" id="MF_01006">
    <property type="entry name" value="Undec_diphosphatase"/>
    <property type="match status" value="1"/>
</dbReference>
<keyword evidence="12 17" id="KW-0046">Antibiotic resistance</keyword>
<feature type="transmembrane region" description="Helical" evidence="17">
    <location>
        <begin position="94"/>
        <end position="113"/>
    </location>
</feature>
<feature type="transmembrane region" description="Helical" evidence="17">
    <location>
        <begin position="47"/>
        <end position="68"/>
    </location>
</feature>
<gene>
    <name evidence="17" type="primary">uppP</name>
    <name evidence="18" type="ORF">A4R35_12475</name>
</gene>
<feature type="transmembrane region" description="Helical" evidence="17">
    <location>
        <begin position="241"/>
        <end position="260"/>
    </location>
</feature>
<keyword evidence="6 17" id="KW-0812">Transmembrane</keyword>
<dbReference type="AlphaFoldDB" id="A0A328VL74"/>
<keyword evidence="10 17" id="KW-1133">Transmembrane helix</keyword>
<sequence>MMNLNLGQVIFLALLQGITELFPISSLGHTVVIPGLLGWGDLVGNERFLPLITALHLGTALALVIYFWRDWLQVLRTLWKSVKEGQVQRGTEEWVSWLIIIGSIPTGILGVFLEKPLKQLFASPVIAATFLVVNGSLLFFGEALRRYRTAQEERRQANKDAKSLLRPLASLSWKEAVLVGLGQSLALIPGISRSGASMVAALGVRLSHEDAARYSFLLGTPIIFAAAVLEIPQLFGLSGSVLLLVFTGMVLSGLAAYLSTKFLLKYFETGNLYPFAVYCWIAGLVGLVLLFFVLHTAA</sequence>
<protein>
    <recommendedName>
        <fullName evidence="4 17">Undecaprenyl-diphosphatase</fullName>
        <ecNumber evidence="3 17">3.6.1.27</ecNumber>
    </recommendedName>
    <alternativeName>
        <fullName evidence="15 17">Bacitracin resistance protein</fullName>
    </alternativeName>
    <alternativeName>
        <fullName evidence="14 17">Undecaprenyl pyrophosphate phosphatase</fullName>
    </alternativeName>
</protein>
<evidence type="ECO:0000313" key="18">
    <source>
        <dbReference type="EMBL" id="RAQ96353.1"/>
    </source>
</evidence>
<keyword evidence="7 17" id="KW-0378">Hydrolase</keyword>
<dbReference type="EC" id="3.6.1.27" evidence="3 17"/>
<comment type="subcellular location">
    <subcellularLocation>
        <location evidence="1 17">Cell membrane</location>
        <topology evidence="1 17">Multi-pass membrane protein</topology>
    </subcellularLocation>
</comment>
<comment type="miscellaneous">
    <text evidence="17">Bacitracin is thought to be involved in the inhibition of peptidoglycan synthesis by sequestering undecaprenyl diphosphate, thereby reducing the pool of lipid carrier available.</text>
</comment>
<evidence type="ECO:0000256" key="5">
    <source>
        <dbReference type="ARBA" id="ARBA00022475"/>
    </source>
</evidence>
<evidence type="ECO:0000256" key="10">
    <source>
        <dbReference type="ARBA" id="ARBA00022989"/>
    </source>
</evidence>
<evidence type="ECO:0000256" key="17">
    <source>
        <dbReference type="HAMAP-Rule" id="MF_01006"/>
    </source>
</evidence>
<evidence type="ECO:0000256" key="11">
    <source>
        <dbReference type="ARBA" id="ARBA00023136"/>
    </source>
</evidence>
<comment type="caution">
    <text evidence="18">The sequence shown here is derived from an EMBL/GenBank/DDBJ whole genome shotgun (WGS) entry which is preliminary data.</text>
</comment>
<proteinExistence type="inferred from homology"/>
<dbReference type="PANTHER" id="PTHR30622">
    <property type="entry name" value="UNDECAPRENYL-DIPHOSPHATASE"/>
    <property type="match status" value="1"/>
</dbReference>
<organism evidence="18 19">
    <name type="scientific">Thermogemmatispora tikiterensis</name>
    <dbReference type="NCBI Taxonomy" id="1825093"/>
    <lineage>
        <taxon>Bacteria</taxon>
        <taxon>Bacillati</taxon>
        <taxon>Chloroflexota</taxon>
        <taxon>Ktedonobacteria</taxon>
        <taxon>Thermogemmatisporales</taxon>
        <taxon>Thermogemmatisporaceae</taxon>
        <taxon>Thermogemmatispora</taxon>
    </lineage>
</organism>